<dbReference type="AlphaFoldDB" id="A0A0D8BN23"/>
<dbReference type="EMBL" id="JYFN01000001">
    <property type="protein sequence ID" value="KJE25414.1"/>
    <property type="molecule type" value="Genomic_DNA"/>
</dbReference>
<organism evidence="2 3">
    <name type="scientific">Frankia torreyi</name>
    <dbReference type="NCBI Taxonomy" id="1856"/>
    <lineage>
        <taxon>Bacteria</taxon>
        <taxon>Bacillati</taxon>
        <taxon>Actinomycetota</taxon>
        <taxon>Actinomycetes</taxon>
        <taxon>Frankiales</taxon>
        <taxon>Frankiaceae</taxon>
        <taxon>Frankia</taxon>
    </lineage>
</organism>
<evidence type="ECO:0000313" key="3">
    <source>
        <dbReference type="Proteomes" id="UP000032545"/>
    </source>
</evidence>
<gene>
    <name evidence="2" type="ORF">FF36_00027</name>
</gene>
<feature type="region of interest" description="Disordered" evidence="1">
    <location>
        <begin position="1"/>
        <end position="20"/>
    </location>
</feature>
<proteinExistence type="predicted"/>
<reference evidence="2 3" key="2">
    <citation type="journal article" date="2016" name="Genome Announc.">
        <title>Permanent Draft Genome Sequences for Two Variants of Frankia sp. Strain CpI1, the First Frankia Strain Isolated from Root Nodules of Comptonia peregrina.</title>
        <authorList>
            <person name="Oshone R."/>
            <person name="Hurst S.G.IV."/>
            <person name="Abebe-Akele F."/>
            <person name="Simpson S."/>
            <person name="Morris K."/>
            <person name="Thomas W.K."/>
            <person name="Tisa L.S."/>
        </authorList>
    </citation>
    <scope>NUCLEOTIDE SEQUENCE [LARGE SCALE GENOMIC DNA]</scope>
    <source>
        <strain evidence="3">CpI1-S</strain>
    </source>
</reference>
<reference evidence="3" key="1">
    <citation type="submission" date="2015-02" db="EMBL/GenBank/DDBJ databases">
        <title>Draft Genome of Frankia sp. CpI1-S.</title>
        <authorList>
            <person name="Oshone R.T."/>
            <person name="Ngom M."/>
            <person name="Ghodhbane-Gtari F."/>
            <person name="Gtari M."/>
            <person name="Morris K."/>
            <person name="Thomas K."/>
            <person name="Sen A."/>
            <person name="Tisa L.S."/>
        </authorList>
    </citation>
    <scope>NUCLEOTIDE SEQUENCE [LARGE SCALE GENOMIC DNA]</scope>
    <source>
        <strain evidence="3">CpI1-S</strain>
    </source>
</reference>
<name>A0A0D8BN23_9ACTN</name>
<comment type="caution">
    <text evidence="2">The sequence shown here is derived from an EMBL/GenBank/DDBJ whole genome shotgun (WGS) entry which is preliminary data.</text>
</comment>
<protein>
    <submittedName>
        <fullName evidence="2">Uncharacterized protein</fullName>
    </submittedName>
</protein>
<accession>A0A0D8BN23</accession>
<evidence type="ECO:0000313" key="2">
    <source>
        <dbReference type="EMBL" id="KJE25414.1"/>
    </source>
</evidence>
<dbReference type="Proteomes" id="UP000032545">
    <property type="component" value="Unassembled WGS sequence"/>
</dbReference>
<sequence length="133" mass="14130">MSSNPARSSELEAGSAPCRPSGVWELLQSAADDLKVRGTVTLEPAAGVSNKVRRTQDDQPKTLGWYELLAAAVIDGPLLAAMDTAHRQPVGLVEVGSRPVVLDLAVLDHEAVVRPVGIDRQTDSPARLAWVAE</sequence>
<keyword evidence="3" id="KW-1185">Reference proteome</keyword>
<evidence type="ECO:0000256" key="1">
    <source>
        <dbReference type="SAM" id="MobiDB-lite"/>
    </source>
</evidence>